<dbReference type="GeneID" id="95986513"/>
<dbReference type="RefSeq" id="XP_069208601.1">
    <property type="nucleotide sequence ID" value="XM_069353959.1"/>
</dbReference>
<evidence type="ECO:0000313" key="3">
    <source>
        <dbReference type="Proteomes" id="UP001565368"/>
    </source>
</evidence>
<evidence type="ECO:0000256" key="1">
    <source>
        <dbReference type="SAM" id="MobiDB-lite"/>
    </source>
</evidence>
<dbReference type="Proteomes" id="UP001565368">
    <property type="component" value="Unassembled WGS sequence"/>
</dbReference>
<protein>
    <submittedName>
        <fullName evidence="2">Uncharacterized protein</fullName>
    </submittedName>
</protein>
<keyword evidence="3" id="KW-1185">Reference proteome</keyword>
<sequence length="87" mass="9686">MSWIPATARETARISQQMKLIRAFNDGARAQARAQAVPRVPPAPRPAPVAPVKPEETKPAGEKRRSRAPTPCAARKRVHRDDVREEQ</sequence>
<evidence type="ECO:0000313" key="2">
    <source>
        <dbReference type="EMBL" id="KAL1408657.1"/>
    </source>
</evidence>
<comment type="caution">
    <text evidence="2">The sequence shown here is derived from an EMBL/GenBank/DDBJ whole genome shotgun (WGS) entry which is preliminary data.</text>
</comment>
<name>A0ABR3Q221_9TREE</name>
<feature type="region of interest" description="Disordered" evidence="1">
    <location>
        <begin position="28"/>
        <end position="87"/>
    </location>
</feature>
<feature type="compositionally biased region" description="Basic and acidic residues" evidence="1">
    <location>
        <begin position="53"/>
        <end position="63"/>
    </location>
</feature>
<dbReference type="EMBL" id="JBBXJM010000004">
    <property type="protein sequence ID" value="KAL1408657.1"/>
    <property type="molecule type" value="Genomic_DNA"/>
</dbReference>
<accession>A0ABR3Q221</accession>
<gene>
    <name evidence="2" type="ORF">Q8F55_005470</name>
</gene>
<reference evidence="2 3" key="1">
    <citation type="submission" date="2023-08" db="EMBL/GenBank/DDBJ databases">
        <title>Annotated Genome Sequence of Vanrija albida AlHP1.</title>
        <authorList>
            <person name="Herzog R."/>
        </authorList>
    </citation>
    <scope>NUCLEOTIDE SEQUENCE [LARGE SCALE GENOMIC DNA]</scope>
    <source>
        <strain evidence="2 3">AlHP1</strain>
    </source>
</reference>
<organism evidence="2 3">
    <name type="scientific">Vanrija albida</name>
    <dbReference type="NCBI Taxonomy" id="181172"/>
    <lineage>
        <taxon>Eukaryota</taxon>
        <taxon>Fungi</taxon>
        <taxon>Dikarya</taxon>
        <taxon>Basidiomycota</taxon>
        <taxon>Agaricomycotina</taxon>
        <taxon>Tremellomycetes</taxon>
        <taxon>Trichosporonales</taxon>
        <taxon>Trichosporonaceae</taxon>
        <taxon>Vanrija</taxon>
    </lineage>
</organism>
<feature type="compositionally biased region" description="Pro residues" evidence="1">
    <location>
        <begin position="39"/>
        <end position="51"/>
    </location>
</feature>
<proteinExistence type="predicted"/>
<feature type="compositionally biased region" description="Low complexity" evidence="1">
    <location>
        <begin position="28"/>
        <end position="38"/>
    </location>
</feature>